<evidence type="ECO:0000313" key="9">
    <source>
        <dbReference type="Proteomes" id="UP000549499"/>
    </source>
</evidence>
<feature type="transmembrane region" description="Helical" evidence="6">
    <location>
        <begin position="243"/>
        <end position="265"/>
    </location>
</feature>
<keyword evidence="7" id="KW-0732">Signal</keyword>
<dbReference type="GO" id="GO:0016020">
    <property type="term" value="C:membrane"/>
    <property type="evidence" value="ECO:0007669"/>
    <property type="project" value="UniProtKB-SubCell"/>
</dbReference>
<feature type="non-terminal residue" evidence="8">
    <location>
        <position position="1"/>
    </location>
</feature>
<dbReference type="PANTHER" id="PTHR11119">
    <property type="entry name" value="XANTHINE-URACIL / VITAMIN C PERMEASE FAMILY MEMBER"/>
    <property type="match status" value="1"/>
</dbReference>
<accession>A0A7K5HCM0</accession>
<keyword evidence="9" id="KW-1185">Reference proteome</keyword>
<comment type="similarity">
    <text evidence="2">Belongs to the nucleobase:cation symporter-2 (NCS2) (TC 2.A.40) family.</text>
</comment>
<sequence>SELLACSLFACGISTVLQTTLGSRLPLVQIPSFEYLVPAMVLSSHLSLGARTERNGTAVGSACLAPHCAIAGSWPASLQEVSGAVLVAGLVQLVLGMSGLCGWAAQHCGPMVLAPSLSIIGLSAYKEAAFFCSTNWGVALLLILLAVSFSQYLGSCRLPFCAWSQAQRGSGELSVPTLRTFSVLFPSACVCIVCAILSHLHIPWESLDLATAKLSWANSTFHAPWLRIPYTGEWGWPLLTLRALAVGIAMAIGCSINSVGCYVLCGRLLRAPRLPPHACNRGVCMEGLGSLLAGLLGMPGGTAASIANTCAIGLTQAGSRFSVQVSALACVVLGMSPRLAGLLTHIPLAVHGGVLCITYAVAVGTGISYFQYADIDSGRNIFIVGFAMFMALLVPRWFSVAPAYLTTGWVPLDLLFLSLLMVPVFLTGFLSFFLENTVSG</sequence>
<dbReference type="AlphaFoldDB" id="A0A7K5HCM0"/>
<feature type="transmembrane region" description="Helical" evidence="6">
    <location>
        <begin position="414"/>
        <end position="434"/>
    </location>
</feature>
<evidence type="ECO:0000256" key="3">
    <source>
        <dbReference type="ARBA" id="ARBA00022692"/>
    </source>
</evidence>
<evidence type="ECO:0000256" key="4">
    <source>
        <dbReference type="ARBA" id="ARBA00022989"/>
    </source>
</evidence>
<gene>
    <name evidence="8" type="primary">Slc23a3</name>
    <name evidence="8" type="ORF">CROSUL_R10396</name>
</gene>
<comment type="subcellular location">
    <subcellularLocation>
        <location evidence="1">Membrane</location>
        <topology evidence="1">Multi-pass membrane protein</topology>
    </subcellularLocation>
</comment>
<proteinExistence type="inferred from homology"/>
<protein>
    <submittedName>
        <fullName evidence="8">S23A3 protein</fullName>
    </submittedName>
</protein>
<organism evidence="8 9">
    <name type="scientific">Crotophaga sulcirostris</name>
    <name type="common">Groove-billed ani</name>
    <dbReference type="NCBI Taxonomy" id="33598"/>
    <lineage>
        <taxon>Eukaryota</taxon>
        <taxon>Metazoa</taxon>
        <taxon>Chordata</taxon>
        <taxon>Craniata</taxon>
        <taxon>Vertebrata</taxon>
        <taxon>Euteleostomi</taxon>
        <taxon>Archelosauria</taxon>
        <taxon>Archosauria</taxon>
        <taxon>Dinosauria</taxon>
        <taxon>Saurischia</taxon>
        <taxon>Theropoda</taxon>
        <taxon>Coelurosauria</taxon>
        <taxon>Aves</taxon>
        <taxon>Neognathae</taxon>
        <taxon>Neoaves</taxon>
        <taxon>Otidimorphae</taxon>
        <taxon>Cuculiformes</taxon>
        <taxon>Crotophagidae</taxon>
        <taxon>Crotophaga</taxon>
    </lineage>
</organism>
<dbReference type="EMBL" id="VYZB01000022">
    <property type="protein sequence ID" value="NWS66632.1"/>
    <property type="molecule type" value="Genomic_DNA"/>
</dbReference>
<reference evidence="8 9" key="1">
    <citation type="submission" date="2019-09" db="EMBL/GenBank/DDBJ databases">
        <title>Bird 10,000 Genomes (B10K) Project - Family phase.</title>
        <authorList>
            <person name="Zhang G."/>
        </authorList>
    </citation>
    <scope>NUCLEOTIDE SEQUENCE [LARGE SCALE GENOMIC DNA]</scope>
    <source>
        <strain evidence="8">B10K-DU-003-44</strain>
        <tissue evidence="8">Muscle</tissue>
    </source>
</reference>
<keyword evidence="4 6" id="KW-1133">Transmembrane helix</keyword>
<comment type="caution">
    <text evidence="8">The sequence shown here is derived from an EMBL/GenBank/DDBJ whole genome shotgun (WGS) entry which is preliminary data.</text>
</comment>
<feature type="transmembrane region" description="Helical" evidence="6">
    <location>
        <begin position="381"/>
        <end position="398"/>
    </location>
</feature>
<dbReference type="Proteomes" id="UP000549499">
    <property type="component" value="Unassembled WGS sequence"/>
</dbReference>
<evidence type="ECO:0000256" key="2">
    <source>
        <dbReference type="ARBA" id="ARBA00008821"/>
    </source>
</evidence>
<evidence type="ECO:0000256" key="1">
    <source>
        <dbReference type="ARBA" id="ARBA00004141"/>
    </source>
</evidence>
<feature type="chain" id="PRO_5029466211" evidence="7">
    <location>
        <begin position="19"/>
        <end position="440"/>
    </location>
</feature>
<name>A0A7K5HCM0_CROSL</name>
<feature type="transmembrane region" description="Helical" evidence="6">
    <location>
        <begin position="137"/>
        <end position="160"/>
    </location>
</feature>
<feature type="non-terminal residue" evidence="8">
    <location>
        <position position="440"/>
    </location>
</feature>
<dbReference type="GO" id="GO:0022857">
    <property type="term" value="F:transmembrane transporter activity"/>
    <property type="evidence" value="ECO:0007669"/>
    <property type="project" value="InterPro"/>
</dbReference>
<evidence type="ECO:0000256" key="5">
    <source>
        <dbReference type="ARBA" id="ARBA00023136"/>
    </source>
</evidence>
<dbReference type="InterPro" id="IPR006043">
    <property type="entry name" value="NCS2"/>
</dbReference>
<feature type="transmembrane region" description="Helical" evidence="6">
    <location>
        <begin position="181"/>
        <end position="202"/>
    </location>
</feature>
<dbReference type="OrthoDB" id="1641903at2759"/>
<evidence type="ECO:0000256" key="6">
    <source>
        <dbReference type="SAM" id="Phobius"/>
    </source>
</evidence>
<feature type="signal peptide" evidence="7">
    <location>
        <begin position="1"/>
        <end position="18"/>
    </location>
</feature>
<evidence type="ECO:0000313" key="8">
    <source>
        <dbReference type="EMBL" id="NWS66632.1"/>
    </source>
</evidence>
<dbReference type="Pfam" id="PF00860">
    <property type="entry name" value="Xan_ur_permease"/>
    <property type="match status" value="1"/>
</dbReference>
<feature type="transmembrane region" description="Helical" evidence="6">
    <location>
        <begin position="346"/>
        <end position="369"/>
    </location>
</feature>
<keyword evidence="3 6" id="KW-0812">Transmembrane</keyword>
<evidence type="ECO:0000256" key="7">
    <source>
        <dbReference type="SAM" id="SignalP"/>
    </source>
</evidence>
<keyword evidence="5 6" id="KW-0472">Membrane</keyword>